<gene>
    <name evidence="2" type="ORF">EFL95_14055</name>
</gene>
<evidence type="ECO:0000313" key="2">
    <source>
        <dbReference type="EMBL" id="RNL80037.1"/>
    </source>
</evidence>
<dbReference type="RefSeq" id="WP_148045055.1">
    <property type="nucleotide sequence ID" value="NZ_RJSG01000002.1"/>
</dbReference>
<comment type="caution">
    <text evidence="2">The sequence shown here is derived from an EMBL/GenBank/DDBJ whole genome shotgun (WGS) entry which is preliminary data.</text>
</comment>
<dbReference type="CDD" id="cd00085">
    <property type="entry name" value="HNHc"/>
    <property type="match status" value="1"/>
</dbReference>
<keyword evidence="2" id="KW-0255">Endonuclease</keyword>
<dbReference type="Gene3D" id="1.10.30.50">
    <property type="match status" value="1"/>
</dbReference>
<accession>A0A3N0DWQ1</accession>
<feature type="domain" description="HNH nuclease" evidence="1">
    <location>
        <begin position="262"/>
        <end position="314"/>
    </location>
</feature>
<dbReference type="EMBL" id="RJSG01000002">
    <property type="protein sequence ID" value="RNL80037.1"/>
    <property type="molecule type" value="Genomic_DNA"/>
</dbReference>
<evidence type="ECO:0000259" key="1">
    <source>
        <dbReference type="SMART" id="SM00507"/>
    </source>
</evidence>
<protein>
    <submittedName>
        <fullName evidence="2">HNH endonuclease</fullName>
    </submittedName>
</protein>
<organism evidence="2 3">
    <name type="scientific">Nocardioides marmorisolisilvae</name>
    <dbReference type="NCBI Taxonomy" id="1542737"/>
    <lineage>
        <taxon>Bacteria</taxon>
        <taxon>Bacillati</taxon>
        <taxon>Actinomycetota</taxon>
        <taxon>Actinomycetes</taxon>
        <taxon>Propionibacteriales</taxon>
        <taxon>Nocardioidaceae</taxon>
        <taxon>Nocardioides</taxon>
    </lineage>
</organism>
<keyword evidence="3" id="KW-1185">Reference proteome</keyword>
<sequence length="337" mass="36775">RITRTDPVVAQRQVGLAQGLERRGAAREALGRGSISTEHAAVIVQADRNLPRQVTAVQRDRVEADLLAKAETLSPTALRRAARRALEAVENDVAAVDAHENELVVSEEDRARAKTRLTMHDNGDGTVTGHFTVPSAQGSLLKKIIETITAPRRGRLGASQAQVGEREARTDFDRARGEALVELIEHLPTDHLHPRSAATLVVTVSEEILRGALKAVGLDTGEILSAGEVRRLACNAHLIPAVLGGKSLPLDLGRGSRLFTEAQRIALGLRHSTCAADGCDRPFAWCELHHLHSWALGGRTDLANAVPLCHFHHQRIHDHRYRHTRAPDGSIRFRLVT</sequence>
<keyword evidence="2" id="KW-0378">Hydrolase</keyword>
<dbReference type="Proteomes" id="UP000277094">
    <property type="component" value="Unassembled WGS sequence"/>
</dbReference>
<dbReference type="Pfam" id="PF02720">
    <property type="entry name" value="DUF222"/>
    <property type="match status" value="1"/>
</dbReference>
<evidence type="ECO:0000313" key="3">
    <source>
        <dbReference type="Proteomes" id="UP000277094"/>
    </source>
</evidence>
<dbReference type="AlphaFoldDB" id="A0A3N0DWQ1"/>
<dbReference type="InterPro" id="IPR003615">
    <property type="entry name" value="HNH_nuc"/>
</dbReference>
<name>A0A3N0DWQ1_9ACTN</name>
<dbReference type="SMART" id="SM00507">
    <property type="entry name" value="HNHc"/>
    <property type="match status" value="1"/>
</dbReference>
<dbReference type="OrthoDB" id="5170592at2"/>
<dbReference type="GO" id="GO:0004519">
    <property type="term" value="F:endonuclease activity"/>
    <property type="evidence" value="ECO:0007669"/>
    <property type="project" value="UniProtKB-KW"/>
</dbReference>
<proteinExistence type="predicted"/>
<keyword evidence="2" id="KW-0540">Nuclease</keyword>
<dbReference type="InterPro" id="IPR003870">
    <property type="entry name" value="DUF222"/>
</dbReference>
<feature type="non-terminal residue" evidence="2">
    <location>
        <position position="1"/>
    </location>
</feature>
<reference evidence="2 3" key="1">
    <citation type="submission" date="2018-11" db="EMBL/GenBank/DDBJ databases">
        <authorList>
            <person name="Li F."/>
        </authorList>
    </citation>
    <scope>NUCLEOTIDE SEQUENCE [LARGE SCALE GENOMIC DNA]</scope>
    <source>
        <strain evidence="2 3">KIS18-7</strain>
    </source>
</reference>